<organism evidence="1">
    <name type="scientific">Sesamum latifolium</name>
    <dbReference type="NCBI Taxonomy" id="2727402"/>
    <lineage>
        <taxon>Eukaryota</taxon>
        <taxon>Viridiplantae</taxon>
        <taxon>Streptophyta</taxon>
        <taxon>Embryophyta</taxon>
        <taxon>Tracheophyta</taxon>
        <taxon>Spermatophyta</taxon>
        <taxon>Magnoliopsida</taxon>
        <taxon>eudicotyledons</taxon>
        <taxon>Gunneridae</taxon>
        <taxon>Pentapetalae</taxon>
        <taxon>asterids</taxon>
        <taxon>lamiids</taxon>
        <taxon>Lamiales</taxon>
        <taxon>Pedaliaceae</taxon>
        <taxon>Sesamum</taxon>
    </lineage>
</organism>
<comment type="caution">
    <text evidence="1">The sequence shown here is derived from an EMBL/GenBank/DDBJ whole genome shotgun (WGS) entry which is preliminary data.</text>
</comment>
<proteinExistence type="predicted"/>
<dbReference type="EMBL" id="JACGWN010000014">
    <property type="protein sequence ID" value="KAL0405289.1"/>
    <property type="molecule type" value="Genomic_DNA"/>
</dbReference>
<protein>
    <submittedName>
        <fullName evidence="1">Uncharacterized protein</fullName>
    </submittedName>
</protein>
<gene>
    <name evidence="1" type="ORF">Slati_3842800</name>
</gene>
<dbReference type="AlphaFoldDB" id="A0AAW2TLH2"/>
<name>A0AAW2TLH2_9LAMI</name>
<reference evidence="1" key="1">
    <citation type="submission" date="2020-06" db="EMBL/GenBank/DDBJ databases">
        <authorList>
            <person name="Li T."/>
            <person name="Hu X."/>
            <person name="Zhang T."/>
            <person name="Song X."/>
            <person name="Zhang H."/>
            <person name="Dai N."/>
            <person name="Sheng W."/>
            <person name="Hou X."/>
            <person name="Wei L."/>
        </authorList>
    </citation>
    <scope>NUCLEOTIDE SEQUENCE</scope>
    <source>
        <strain evidence="1">KEN1</strain>
        <tissue evidence="1">Leaf</tissue>
    </source>
</reference>
<sequence length="121" mass="13858">MVAHRVFKSGCRWRVVLGTSIRVWDPWLPRPHTYRPITHQPSHAVNLRVSDLINSDLQDWNSALVKDLFWPMDSDIILKIPLSRAGVDDSIVWHPTRNGMFSVLSAYHLACSLEGKLSSRN</sequence>
<accession>A0AAW2TLH2</accession>
<reference evidence="1" key="2">
    <citation type="journal article" date="2024" name="Plant">
        <title>Genomic evolution and insights into agronomic trait innovations of Sesamum species.</title>
        <authorList>
            <person name="Miao H."/>
            <person name="Wang L."/>
            <person name="Qu L."/>
            <person name="Liu H."/>
            <person name="Sun Y."/>
            <person name="Le M."/>
            <person name="Wang Q."/>
            <person name="Wei S."/>
            <person name="Zheng Y."/>
            <person name="Lin W."/>
            <person name="Duan Y."/>
            <person name="Cao H."/>
            <person name="Xiong S."/>
            <person name="Wang X."/>
            <person name="Wei L."/>
            <person name="Li C."/>
            <person name="Ma Q."/>
            <person name="Ju M."/>
            <person name="Zhao R."/>
            <person name="Li G."/>
            <person name="Mu C."/>
            <person name="Tian Q."/>
            <person name="Mei H."/>
            <person name="Zhang T."/>
            <person name="Gao T."/>
            <person name="Zhang H."/>
        </authorList>
    </citation>
    <scope>NUCLEOTIDE SEQUENCE</scope>
    <source>
        <strain evidence="1">KEN1</strain>
    </source>
</reference>
<evidence type="ECO:0000313" key="1">
    <source>
        <dbReference type="EMBL" id="KAL0405289.1"/>
    </source>
</evidence>